<dbReference type="InterPro" id="IPR001245">
    <property type="entry name" value="Ser-Thr/Tyr_kinase_cat_dom"/>
</dbReference>
<evidence type="ECO:0000256" key="13">
    <source>
        <dbReference type="SAM" id="MobiDB-lite"/>
    </source>
</evidence>
<evidence type="ECO:0000256" key="11">
    <source>
        <dbReference type="ARBA" id="ARBA00023180"/>
    </source>
</evidence>
<evidence type="ECO:0000256" key="2">
    <source>
        <dbReference type="ARBA" id="ARBA00022527"/>
    </source>
</evidence>
<dbReference type="GO" id="GO:0005886">
    <property type="term" value="C:plasma membrane"/>
    <property type="evidence" value="ECO:0007669"/>
    <property type="project" value="UniProtKB-ARBA"/>
</dbReference>
<evidence type="ECO:0000256" key="14">
    <source>
        <dbReference type="SAM" id="Phobius"/>
    </source>
</evidence>
<keyword evidence="5 15" id="KW-0732">Signal</keyword>
<keyword evidence="2" id="KW-0723">Serine/threonine-protein kinase</keyword>
<keyword evidence="7" id="KW-0418">Kinase</keyword>
<dbReference type="AlphaFoldDB" id="A0AAE1MFZ1"/>
<dbReference type="SMART" id="SM00220">
    <property type="entry name" value="S_TKc"/>
    <property type="match status" value="1"/>
</dbReference>
<evidence type="ECO:0000256" key="7">
    <source>
        <dbReference type="ARBA" id="ARBA00022777"/>
    </source>
</evidence>
<dbReference type="Gene3D" id="1.10.510.10">
    <property type="entry name" value="Transferase(Phosphotransferase) domain 1"/>
    <property type="match status" value="1"/>
</dbReference>
<dbReference type="EMBL" id="JAWXYG010000009">
    <property type="protein sequence ID" value="KAK4263844.1"/>
    <property type="molecule type" value="Genomic_DNA"/>
</dbReference>
<feature type="signal peptide" evidence="15">
    <location>
        <begin position="1"/>
        <end position="25"/>
    </location>
</feature>
<dbReference type="InterPro" id="IPR000719">
    <property type="entry name" value="Prot_kinase_dom"/>
</dbReference>
<comment type="subcellular location">
    <subcellularLocation>
        <location evidence="1">Membrane</location>
        <topology evidence="1">Single-pass membrane protein</topology>
    </subcellularLocation>
</comment>
<proteinExistence type="predicted"/>
<evidence type="ECO:0000256" key="8">
    <source>
        <dbReference type="ARBA" id="ARBA00022840"/>
    </source>
</evidence>
<evidence type="ECO:0000256" key="15">
    <source>
        <dbReference type="SAM" id="SignalP"/>
    </source>
</evidence>
<dbReference type="GO" id="GO:0004674">
    <property type="term" value="F:protein serine/threonine kinase activity"/>
    <property type="evidence" value="ECO:0007669"/>
    <property type="project" value="UniProtKB-KW"/>
</dbReference>
<keyword evidence="11" id="KW-0325">Glycoprotein</keyword>
<organism evidence="17 18">
    <name type="scientific">Acacia crassicarpa</name>
    <name type="common">northern wattle</name>
    <dbReference type="NCBI Taxonomy" id="499986"/>
    <lineage>
        <taxon>Eukaryota</taxon>
        <taxon>Viridiplantae</taxon>
        <taxon>Streptophyta</taxon>
        <taxon>Embryophyta</taxon>
        <taxon>Tracheophyta</taxon>
        <taxon>Spermatophyta</taxon>
        <taxon>Magnoliopsida</taxon>
        <taxon>eudicotyledons</taxon>
        <taxon>Gunneridae</taxon>
        <taxon>Pentapetalae</taxon>
        <taxon>rosids</taxon>
        <taxon>fabids</taxon>
        <taxon>Fabales</taxon>
        <taxon>Fabaceae</taxon>
        <taxon>Caesalpinioideae</taxon>
        <taxon>mimosoid clade</taxon>
        <taxon>Acacieae</taxon>
        <taxon>Acacia</taxon>
    </lineage>
</organism>
<evidence type="ECO:0000256" key="6">
    <source>
        <dbReference type="ARBA" id="ARBA00022741"/>
    </source>
</evidence>
<evidence type="ECO:0000256" key="9">
    <source>
        <dbReference type="ARBA" id="ARBA00022989"/>
    </source>
</evidence>
<feature type="binding site" evidence="12">
    <location>
        <position position="355"/>
    </location>
    <ligand>
        <name>ATP</name>
        <dbReference type="ChEBI" id="CHEBI:30616"/>
    </ligand>
</feature>
<protein>
    <recommendedName>
        <fullName evidence="16">Protein kinase domain-containing protein</fullName>
    </recommendedName>
</protein>
<keyword evidence="4 14" id="KW-0812">Transmembrane</keyword>
<sequence length="672" mass="75785">MAMVFGFRFLLISHLLLLSVRYGNARHVKCPRSFNCRELGSLQFPFTKPELPDCGLMVVHNCDDSNPNSNRTIELEKNGRPFLELNGVYPQQNMITVFDQDLHYRLQSTGSCDAFKNHISIPANSPLISFDIKYNITVFKCHHNLTVSTPAGFIKHPCANFDIYHYSLLRDLQPDQKSNFSSCSTLVLPKKDLADSTDLQSFLSAQMTLDVRLSEACDKCHNSRGQCQPDRNKNFFCIEAARDRSKIWKLAVGLGLGLFIGLLGILIICWILARHYKRKDSSSNVHLQLTSNNTIDPYSNTDPERGRTYLGVPLFSYKELEKATNNFDHSRELGNGGFGSVYYGKLQDGREVAVKRLYDHNYRRVEQFMNEIETLTRLRHQNLVSLYGCTSCLSRELLLVYEYIPNKTVSCHLHGELANSGLLPWPVRIKIAIETATVLAFLHASDTVHRDVKTNNILLDNNFSVKVADFGLSRLFPDDVTHVSTAPQGTPGYVDPDYHHCYQLTSKSDVYSFGVVLIELISSMPAVDMSRPRDEINLANLAINKIQKSAIGELVDPFLGFESDKDVRRMIVSVAELAFQCLQRDRELRPSMEEVLEILKRIECGNDEFDHLEEVDSHRAVSIPHSGPIRPLSPPSPDCVKTGLLKSSKSLSSPKAVTDKWHSESTTTHGSV</sequence>
<feature type="transmembrane region" description="Helical" evidence="14">
    <location>
        <begin position="247"/>
        <end position="273"/>
    </location>
</feature>
<dbReference type="InterPro" id="IPR017441">
    <property type="entry name" value="Protein_kinase_ATP_BS"/>
</dbReference>
<evidence type="ECO:0000313" key="17">
    <source>
        <dbReference type="EMBL" id="KAK4263844.1"/>
    </source>
</evidence>
<comment type="caution">
    <text evidence="17">The sequence shown here is derived from an EMBL/GenBank/DDBJ whole genome shotgun (WGS) entry which is preliminary data.</text>
</comment>
<dbReference type="Gene3D" id="3.30.200.20">
    <property type="entry name" value="Phosphorylase Kinase, domain 1"/>
    <property type="match status" value="1"/>
</dbReference>
<feature type="chain" id="PRO_5041919664" description="Protein kinase domain-containing protein" evidence="15">
    <location>
        <begin position="26"/>
        <end position="672"/>
    </location>
</feature>
<feature type="domain" description="Protein kinase" evidence="16">
    <location>
        <begin position="327"/>
        <end position="602"/>
    </location>
</feature>
<dbReference type="GO" id="GO:0005524">
    <property type="term" value="F:ATP binding"/>
    <property type="evidence" value="ECO:0007669"/>
    <property type="project" value="UniProtKB-UniRule"/>
</dbReference>
<dbReference type="PANTHER" id="PTHR46008">
    <property type="entry name" value="LEAF RUST 10 DISEASE-RESISTANCE LOCUS RECEPTOR-LIKE PROTEIN KINASE-LIKE 1.4"/>
    <property type="match status" value="1"/>
</dbReference>
<keyword evidence="8 12" id="KW-0067">ATP-binding</keyword>
<keyword evidence="9 14" id="KW-1133">Transmembrane helix</keyword>
<dbReference type="FunFam" id="3.30.200.20:FF:000039">
    <property type="entry name" value="receptor-like protein kinase FERONIA"/>
    <property type="match status" value="1"/>
</dbReference>
<evidence type="ECO:0000256" key="1">
    <source>
        <dbReference type="ARBA" id="ARBA00004167"/>
    </source>
</evidence>
<feature type="region of interest" description="Disordered" evidence="13">
    <location>
        <begin position="644"/>
        <end position="672"/>
    </location>
</feature>
<dbReference type="FunFam" id="1.10.510.10:FF:000161">
    <property type="entry name" value="Wall-associated receptor kinase-like 20"/>
    <property type="match status" value="1"/>
</dbReference>
<evidence type="ECO:0000256" key="4">
    <source>
        <dbReference type="ARBA" id="ARBA00022692"/>
    </source>
</evidence>
<name>A0AAE1MFZ1_9FABA</name>
<dbReference type="PROSITE" id="PS50011">
    <property type="entry name" value="PROTEIN_KINASE_DOM"/>
    <property type="match status" value="1"/>
</dbReference>
<reference evidence="17" key="1">
    <citation type="submission" date="2023-10" db="EMBL/GenBank/DDBJ databases">
        <title>Chromosome-level genome of the transformable northern wattle, Acacia crassicarpa.</title>
        <authorList>
            <person name="Massaro I."/>
            <person name="Sinha N.R."/>
            <person name="Poethig S."/>
            <person name="Leichty A.R."/>
        </authorList>
    </citation>
    <scope>NUCLEOTIDE SEQUENCE</scope>
    <source>
        <strain evidence="17">Acra3RX</strain>
        <tissue evidence="17">Leaf</tissue>
    </source>
</reference>
<dbReference type="PANTHER" id="PTHR46008:SF50">
    <property type="entry name" value="WALL ASSOCIATED KINASE-LIKE PROTEIN"/>
    <property type="match status" value="1"/>
</dbReference>
<dbReference type="Pfam" id="PF07714">
    <property type="entry name" value="PK_Tyr_Ser-Thr"/>
    <property type="match status" value="1"/>
</dbReference>
<evidence type="ECO:0000256" key="12">
    <source>
        <dbReference type="PROSITE-ProRule" id="PRU10141"/>
    </source>
</evidence>
<evidence type="ECO:0000259" key="16">
    <source>
        <dbReference type="PROSITE" id="PS50011"/>
    </source>
</evidence>
<keyword evidence="10 14" id="KW-0472">Membrane</keyword>
<dbReference type="InterPro" id="IPR011009">
    <property type="entry name" value="Kinase-like_dom_sf"/>
</dbReference>
<evidence type="ECO:0000313" key="18">
    <source>
        <dbReference type="Proteomes" id="UP001293593"/>
    </source>
</evidence>
<keyword evidence="3" id="KW-0808">Transferase</keyword>
<evidence type="ECO:0000256" key="10">
    <source>
        <dbReference type="ARBA" id="ARBA00023136"/>
    </source>
</evidence>
<gene>
    <name evidence="17" type="ORF">QN277_029207</name>
</gene>
<dbReference type="SUPFAM" id="SSF56112">
    <property type="entry name" value="Protein kinase-like (PK-like)"/>
    <property type="match status" value="1"/>
</dbReference>
<evidence type="ECO:0000256" key="5">
    <source>
        <dbReference type="ARBA" id="ARBA00022729"/>
    </source>
</evidence>
<keyword evidence="6 12" id="KW-0547">Nucleotide-binding</keyword>
<feature type="compositionally biased region" description="Low complexity" evidence="13">
    <location>
        <begin position="644"/>
        <end position="655"/>
    </location>
</feature>
<accession>A0AAE1MFZ1</accession>
<dbReference type="PROSITE" id="PS00107">
    <property type="entry name" value="PROTEIN_KINASE_ATP"/>
    <property type="match status" value="1"/>
</dbReference>
<dbReference type="Proteomes" id="UP001293593">
    <property type="component" value="Unassembled WGS sequence"/>
</dbReference>
<evidence type="ECO:0000256" key="3">
    <source>
        <dbReference type="ARBA" id="ARBA00022679"/>
    </source>
</evidence>
<keyword evidence="18" id="KW-1185">Reference proteome</keyword>